<dbReference type="Proteomes" id="UP001046870">
    <property type="component" value="Chromosome 11"/>
</dbReference>
<accession>A0A9D3T349</accession>
<gene>
    <name evidence="1" type="ORF">MATL_G00142890</name>
</gene>
<keyword evidence="2" id="KW-1185">Reference proteome</keyword>
<reference evidence="1" key="1">
    <citation type="submission" date="2021-01" db="EMBL/GenBank/DDBJ databases">
        <authorList>
            <person name="Zahm M."/>
            <person name="Roques C."/>
            <person name="Cabau C."/>
            <person name="Klopp C."/>
            <person name="Donnadieu C."/>
            <person name="Jouanno E."/>
            <person name="Lampietro C."/>
            <person name="Louis A."/>
            <person name="Herpin A."/>
            <person name="Echchiki A."/>
            <person name="Berthelot C."/>
            <person name="Parey E."/>
            <person name="Roest-Crollius H."/>
            <person name="Braasch I."/>
            <person name="Postlethwait J."/>
            <person name="Bobe J."/>
            <person name="Montfort J."/>
            <person name="Bouchez O."/>
            <person name="Begum T."/>
            <person name="Mejri S."/>
            <person name="Adams A."/>
            <person name="Chen W.-J."/>
            <person name="Guiguen Y."/>
        </authorList>
    </citation>
    <scope>NUCLEOTIDE SEQUENCE</scope>
    <source>
        <strain evidence="1">YG-15Mar2019-1</strain>
        <tissue evidence="1">Brain</tissue>
    </source>
</reference>
<proteinExistence type="predicted"/>
<sequence>MVSPNCCQQHCEETQENCIPEARTAFLPSYFFPSFVPVLVFLWKPRTYSLGLSFVWERTFATQDGASAMLW</sequence>
<name>A0A9D3T349_MEGAT</name>
<organism evidence="1 2">
    <name type="scientific">Megalops atlanticus</name>
    <name type="common">Tarpon</name>
    <name type="synonym">Clupea gigantea</name>
    <dbReference type="NCBI Taxonomy" id="7932"/>
    <lineage>
        <taxon>Eukaryota</taxon>
        <taxon>Metazoa</taxon>
        <taxon>Chordata</taxon>
        <taxon>Craniata</taxon>
        <taxon>Vertebrata</taxon>
        <taxon>Euteleostomi</taxon>
        <taxon>Actinopterygii</taxon>
        <taxon>Neopterygii</taxon>
        <taxon>Teleostei</taxon>
        <taxon>Elopiformes</taxon>
        <taxon>Megalopidae</taxon>
        <taxon>Megalops</taxon>
    </lineage>
</organism>
<dbReference type="EMBL" id="JAFDVH010000011">
    <property type="protein sequence ID" value="KAG7468429.1"/>
    <property type="molecule type" value="Genomic_DNA"/>
</dbReference>
<comment type="caution">
    <text evidence="1">The sequence shown here is derived from an EMBL/GenBank/DDBJ whole genome shotgun (WGS) entry which is preliminary data.</text>
</comment>
<protein>
    <submittedName>
        <fullName evidence="1">Uncharacterized protein</fullName>
    </submittedName>
</protein>
<evidence type="ECO:0000313" key="1">
    <source>
        <dbReference type="EMBL" id="KAG7468429.1"/>
    </source>
</evidence>
<dbReference type="AlphaFoldDB" id="A0A9D3T349"/>
<evidence type="ECO:0000313" key="2">
    <source>
        <dbReference type="Proteomes" id="UP001046870"/>
    </source>
</evidence>